<dbReference type="EC" id="7.2.2.8" evidence="4"/>
<feature type="compositionally biased region" description="Basic and acidic residues" evidence="20">
    <location>
        <begin position="952"/>
        <end position="961"/>
    </location>
</feature>
<dbReference type="InterPro" id="IPR018303">
    <property type="entry name" value="ATPase_P-typ_P_site"/>
</dbReference>
<gene>
    <name evidence="22" type="primary">ATP7B</name>
</gene>
<evidence type="ECO:0000256" key="13">
    <source>
        <dbReference type="ARBA" id="ARBA00022842"/>
    </source>
</evidence>
<sequence length="1003" mass="106417">LGSESQKVRILPKLSWPARAWEPTMRQSFAFDNNGYEDGLDGARPSQTAAGTLSIVGMTCQSCVRSIEGRLSSLTGIVSVKVSLEQGSAMVRYVPSVLSLPQVCCQIEDMGFQATVAEGKSASRPSRFSPALEAVVKLRVEGMTCRSCVSSIEGKIGKLQGVVRVRVSLSNQEAVITYQPYLIQPQDLRDRVNDMGFEAVIKNKVAPVSLGPIDIRQLQRTHPKAPPASVNQNGNNSESSGSQGVPLYLRVDGMHCKSCVLNIEENIGQQPGVQSIQVSLENRTAQVQYDPSRISPGTLQRAIEALPPGNFKVSLPAGAEGSGTDTRSPQAPGVPCAAVLAIAGMTCESCVRSVEGLVSQREGVQRISVSLAEGTGTVLYDPSLTHPAELRAAVEDMGFEASVLAGEAMPVTKKPGSTVIAGSLNAHGSVLITATHVGNDTTLAQIVKLVEEAQMSKAPIQQLADRFSGYFVPFIIITSTLTLVVWIVIGFIDFGVVQKYFPTSSKHISQAEVVLRFAFQTSITVLCIACPCSLGLATPTAVMVGTGVAAQNGILIKGGKPLEMAHKIKTVMFDKTGTITHGVPRVMRVLLLVDVATLPLRKVLAVVGTAEASSEHPLGAAVTRHCKEELGTETLGYCTDFQAVPGCGIGCKVSNVEGILAQDERPRGQPTAHLNGVSSVPVETDAVPQTFSVLIGNREWMRRNGLTVTSDISDAMTDHETKGQTAILVAIDGVLCGMIAIADAVKQEAALAVHTLKSMGVDVVLITGDNRKTARAIATQVGINKVFAEVLPSHKVAKVQELQNEGKRVAMVGDGVNDSPALARADVGIAIGTGTDVAIEAADVVLIRNDLLDVVASIHLSKRTVQRIRLNLVLALIYNLVGIPIAAGVFMPIGVVLQPWMGSAAMAASSVSVVLSSLQLKCYRKPELAWYEAQAQGRMKPVAESQVSVHVGMDDRRRDSPRAAPWDQVRYISQVSLSSLKSDGLSRHSAAADDERGASSPRS</sequence>
<dbReference type="InterPro" id="IPR023299">
    <property type="entry name" value="ATPase_P-typ_cyto_dom_N"/>
</dbReference>
<dbReference type="GO" id="GO:0005524">
    <property type="term" value="F:ATP binding"/>
    <property type="evidence" value="ECO:0007669"/>
    <property type="project" value="UniProtKB-UniRule"/>
</dbReference>
<feature type="transmembrane region" description="Helical" evidence="19">
    <location>
        <begin position="900"/>
        <end position="918"/>
    </location>
</feature>
<dbReference type="GO" id="GO:0005507">
    <property type="term" value="F:copper ion binding"/>
    <property type="evidence" value="ECO:0007669"/>
    <property type="project" value="InterPro"/>
</dbReference>
<dbReference type="InterPro" id="IPR023298">
    <property type="entry name" value="ATPase_P-typ_TM_dom_sf"/>
</dbReference>
<dbReference type="Gene3D" id="3.40.50.1000">
    <property type="entry name" value="HAD superfamily/HAD-like"/>
    <property type="match status" value="1"/>
</dbReference>
<dbReference type="InterPro" id="IPR044492">
    <property type="entry name" value="P_typ_ATPase_HD_dom"/>
</dbReference>
<keyword evidence="11" id="KW-0187">Copper transport</keyword>
<feature type="domain" description="HMA" evidence="21">
    <location>
        <begin position="134"/>
        <end position="200"/>
    </location>
</feature>
<dbReference type="SFLD" id="SFLDG00002">
    <property type="entry name" value="C1.7:_P-type_atpase_like"/>
    <property type="match status" value="1"/>
</dbReference>
<evidence type="ECO:0000256" key="3">
    <source>
        <dbReference type="ARBA" id="ARBA00006024"/>
    </source>
</evidence>
<dbReference type="GO" id="GO:0005802">
    <property type="term" value="C:trans-Golgi network"/>
    <property type="evidence" value="ECO:0007669"/>
    <property type="project" value="UniProtKB-ARBA"/>
</dbReference>
<comment type="similarity">
    <text evidence="3 19">Belongs to the cation transport ATPase (P-type) (TC 3.A.3) family. Type IB subfamily.</text>
</comment>
<dbReference type="InterPro" id="IPR027256">
    <property type="entry name" value="P-typ_ATPase_IB"/>
</dbReference>
<dbReference type="FunFam" id="3.40.1110.10:FF:000015">
    <property type="entry name" value="ATPase copper transporting beta"/>
    <property type="match status" value="1"/>
</dbReference>
<dbReference type="PROSITE" id="PS50846">
    <property type="entry name" value="HMA_2"/>
    <property type="match status" value="4"/>
</dbReference>
<dbReference type="SUPFAM" id="SSF56784">
    <property type="entry name" value="HAD-like"/>
    <property type="match status" value="1"/>
</dbReference>
<dbReference type="Gene3D" id="3.40.1110.10">
    <property type="entry name" value="Calcium-transporting ATPase, cytoplasmic domain N"/>
    <property type="match status" value="1"/>
</dbReference>
<evidence type="ECO:0000256" key="1">
    <source>
        <dbReference type="ARBA" id="ARBA00004166"/>
    </source>
</evidence>
<accession>A0A8C0DZB9</accession>
<dbReference type="AlphaFoldDB" id="A0A8C0DZB9"/>
<feature type="domain" description="HMA" evidence="21">
    <location>
        <begin position="49"/>
        <end position="115"/>
    </location>
</feature>
<dbReference type="CDD" id="cd00371">
    <property type="entry name" value="HMA"/>
    <property type="match status" value="4"/>
</dbReference>
<feature type="domain" description="HMA" evidence="21">
    <location>
        <begin position="336"/>
        <end position="402"/>
    </location>
</feature>
<dbReference type="Pfam" id="PF00702">
    <property type="entry name" value="Hydrolase"/>
    <property type="match status" value="1"/>
</dbReference>
<proteinExistence type="inferred from homology"/>
<dbReference type="InterPro" id="IPR006122">
    <property type="entry name" value="HMA_Cu_ion-bd"/>
</dbReference>
<reference evidence="22" key="1">
    <citation type="submission" date="2023-09" db="UniProtKB">
        <authorList>
            <consortium name="Ensembl"/>
        </authorList>
    </citation>
    <scope>IDENTIFICATION</scope>
</reference>
<evidence type="ECO:0000256" key="6">
    <source>
        <dbReference type="ARBA" id="ARBA00022692"/>
    </source>
</evidence>
<dbReference type="Pfam" id="PF00403">
    <property type="entry name" value="HMA"/>
    <property type="match status" value="4"/>
</dbReference>
<dbReference type="Ensembl" id="ENSBMST00010031768.1">
    <property type="protein sequence ID" value="ENSBMSP00010028852.1"/>
    <property type="gene ID" value="ENSBMSG00010020500.1"/>
</dbReference>
<keyword evidence="5" id="KW-0813">Transport</keyword>
<evidence type="ECO:0000256" key="9">
    <source>
        <dbReference type="ARBA" id="ARBA00022741"/>
    </source>
</evidence>
<keyword evidence="18 19" id="KW-0472">Membrane</keyword>
<dbReference type="InterPro" id="IPR017969">
    <property type="entry name" value="Heavy-metal-associated_CS"/>
</dbReference>
<dbReference type="PANTHER" id="PTHR46594">
    <property type="entry name" value="P-TYPE CATION-TRANSPORTING ATPASE"/>
    <property type="match status" value="1"/>
</dbReference>
<dbReference type="InterPro" id="IPR036412">
    <property type="entry name" value="HAD-like_sf"/>
</dbReference>
<feature type="transmembrane region" description="Helical" evidence="19">
    <location>
        <begin position="872"/>
        <end position="894"/>
    </location>
</feature>
<evidence type="ECO:0000256" key="5">
    <source>
        <dbReference type="ARBA" id="ARBA00022448"/>
    </source>
</evidence>
<dbReference type="NCBIfam" id="TIGR00003">
    <property type="entry name" value="copper ion binding protein"/>
    <property type="match status" value="4"/>
</dbReference>
<evidence type="ECO:0000256" key="4">
    <source>
        <dbReference type="ARBA" id="ARBA00012517"/>
    </source>
</evidence>
<evidence type="ECO:0000256" key="11">
    <source>
        <dbReference type="ARBA" id="ARBA00022796"/>
    </source>
</evidence>
<dbReference type="SUPFAM" id="SSF81665">
    <property type="entry name" value="Calcium ATPase, transmembrane domain M"/>
    <property type="match status" value="1"/>
</dbReference>
<dbReference type="InterPro" id="IPR036163">
    <property type="entry name" value="HMA_dom_sf"/>
</dbReference>
<feature type="region of interest" description="Disordered" evidence="20">
    <location>
        <begin position="980"/>
        <end position="1003"/>
    </location>
</feature>
<keyword evidence="6 19" id="KW-0812">Transmembrane</keyword>
<keyword evidence="8" id="KW-0677">Repeat</keyword>
<dbReference type="GeneTree" id="ENSGT00940000155749"/>
<dbReference type="InterPro" id="IPR008250">
    <property type="entry name" value="ATPase_P-typ_transduc_dom_A_sf"/>
</dbReference>
<dbReference type="InterPro" id="IPR001757">
    <property type="entry name" value="P_typ_ATPase"/>
</dbReference>
<dbReference type="FunFam" id="3.40.50.1000:FF:000092">
    <property type="entry name" value="copper-transporting ATPase 1 isoform X2"/>
    <property type="match status" value="1"/>
</dbReference>
<dbReference type="NCBIfam" id="TIGR01525">
    <property type="entry name" value="ATPase-IB_hvy"/>
    <property type="match status" value="1"/>
</dbReference>
<dbReference type="FunFam" id="3.40.50.1000:FF:000144">
    <property type="entry name" value="copper-transporting ATPase 1 isoform X2"/>
    <property type="match status" value="1"/>
</dbReference>
<dbReference type="SFLD" id="SFLDF00027">
    <property type="entry name" value="p-type_atpase"/>
    <property type="match status" value="1"/>
</dbReference>
<dbReference type="SFLD" id="SFLDS00003">
    <property type="entry name" value="Haloacid_Dehalogenase"/>
    <property type="match status" value="1"/>
</dbReference>
<evidence type="ECO:0000256" key="18">
    <source>
        <dbReference type="ARBA" id="ARBA00023136"/>
    </source>
</evidence>
<feature type="compositionally biased region" description="Low complexity" evidence="20">
    <location>
        <begin position="229"/>
        <end position="244"/>
    </location>
</feature>
<dbReference type="FunFam" id="3.30.70.100:FF:000001">
    <property type="entry name" value="ATPase copper transporting beta"/>
    <property type="match status" value="3"/>
</dbReference>
<dbReference type="GO" id="GO:0140581">
    <property type="term" value="F:P-type monovalent copper transporter activity"/>
    <property type="evidence" value="ECO:0007669"/>
    <property type="project" value="UniProtKB-EC"/>
</dbReference>
<dbReference type="GO" id="GO:0005768">
    <property type="term" value="C:endosome"/>
    <property type="evidence" value="ECO:0007669"/>
    <property type="project" value="UniProtKB-SubCell"/>
</dbReference>
<evidence type="ECO:0000256" key="8">
    <source>
        <dbReference type="ARBA" id="ARBA00022737"/>
    </source>
</evidence>
<dbReference type="FunFam" id="3.30.70.100:FF:000009">
    <property type="entry name" value="ATPase copper transporting beta"/>
    <property type="match status" value="1"/>
</dbReference>
<evidence type="ECO:0000256" key="17">
    <source>
        <dbReference type="ARBA" id="ARBA00023065"/>
    </source>
</evidence>
<dbReference type="PRINTS" id="PR00119">
    <property type="entry name" value="CATATPASE"/>
</dbReference>
<evidence type="ECO:0000256" key="19">
    <source>
        <dbReference type="RuleBase" id="RU362081"/>
    </source>
</evidence>
<dbReference type="GO" id="GO:0016020">
    <property type="term" value="C:membrane"/>
    <property type="evidence" value="ECO:0007669"/>
    <property type="project" value="UniProtKB-SubCell"/>
</dbReference>
<dbReference type="NCBIfam" id="TIGR01494">
    <property type="entry name" value="ATPase_P-type"/>
    <property type="match status" value="1"/>
</dbReference>
<feature type="transmembrane region" description="Helical" evidence="19">
    <location>
        <begin position="470"/>
        <end position="497"/>
    </location>
</feature>
<keyword evidence="16" id="KW-0186">Copper</keyword>
<dbReference type="SUPFAM" id="SSF81653">
    <property type="entry name" value="Calcium ATPase, transduction domain A"/>
    <property type="match status" value="1"/>
</dbReference>
<dbReference type="GO" id="GO:0016887">
    <property type="term" value="F:ATP hydrolysis activity"/>
    <property type="evidence" value="ECO:0007669"/>
    <property type="project" value="InterPro"/>
</dbReference>
<evidence type="ECO:0000256" key="12">
    <source>
        <dbReference type="ARBA" id="ARBA00022840"/>
    </source>
</evidence>
<comment type="caution">
    <text evidence="19">Lacks conserved residue(s) required for the propagation of feature annotation.</text>
</comment>
<dbReference type="PROSITE" id="PS01047">
    <property type="entry name" value="HMA_1"/>
    <property type="match status" value="4"/>
</dbReference>
<evidence type="ECO:0000256" key="10">
    <source>
        <dbReference type="ARBA" id="ARBA00022753"/>
    </source>
</evidence>
<evidence type="ECO:0000256" key="7">
    <source>
        <dbReference type="ARBA" id="ARBA00022723"/>
    </source>
</evidence>
<dbReference type="PRINTS" id="PR00942">
    <property type="entry name" value="CUATPASEI"/>
</dbReference>
<protein>
    <recommendedName>
        <fullName evidence="4">P-type Cu(+) transporter</fullName>
        <ecNumber evidence="4">7.2.2.8</ecNumber>
    </recommendedName>
</protein>
<feature type="region of interest" description="Disordered" evidence="20">
    <location>
        <begin position="220"/>
        <end position="244"/>
    </location>
</feature>
<keyword evidence="9 19" id="KW-0547">Nucleotide-binding</keyword>
<evidence type="ECO:0000256" key="15">
    <source>
        <dbReference type="ARBA" id="ARBA00022989"/>
    </source>
</evidence>
<evidence type="ECO:0000313" key="22">
    <source>
        <dbReference type="Ensembl" id="ENSBMSP00010028852.1"/>
    </source>
</evidence>
<dbReference type="Gene3D" id="3.30.70.100">
    <property type="match status" value="4"/>
</dbReference>
<keyword evidence="15 19" id="KW-1133">Transmembrane helix</keyword>
<keyword evidence="13" id="KW-0460">Magnesium</keyword>
<keyword evidence="10" id="KW-0967">Endosome</keyword>
<dbReference type="PANTHER" id="PTHR46594:SF8">
    <property type="entry name" value="P-TYPE CU(+) TRANSPORTER"/>
    <property type="match status" value="1"/>
</dbReference>
<dbReference type="PROSITE" id="PS00154">
    <property type="entry name" value="ATPASE_E1_E2"/>
    <property type="match status" value="1"/>
</dbReference>
<evidence type="ECO:0000256" key="16">
    <source>
        <dbReference type="ARBA" id="ARBA00023008"/>
    </source>
</evidence>
<feature type="domain" description="HMA" evidence="21">
    <location>
        <begin position="245"/>
        <end position="311"/>
    </location>
</feature>
<dbReference type="InterPro" id="IPR023214">
    <property type="entry name" value="HAD_sf"/>
</dbReference>
<keyword evidence="7 19" id="KW-0479">Metal-binding</keyword>
<comment type="subcellular location">
    <subcellularLocation>
        <location evidence="2">Endosome</location>
    </subcellularLocation>
    <subcellularLocation>
        <location evidence="1">Golgi apparatus</location>
        <location evidence="1">trans-Golgi network membrane</location>
        <topology evidence="1">Multi-pass membrane protein</topology>
    </subcellularLocation>
    <subcellularLocation>
        <location evidence="19">Membrane</location>
    </subcellularLocation>
</comment>
<dbReference type="InterPro" id="IPR006121">
    <property type="entry name" value="HMA_dom"/>
</dbReference>
<evidence type="ECO:0000259" key="21">
    <source>
        <dbReference type="PROSITE" id="PS50846"/>
    </source>
</evidence>
<dbReference type="SUPFAM" id="SSF55008">
    <property type="entry name" value="HMA, heavy metal-associated domain"/>
    <property type="match status" value="4"/>
</dbReference>
<organism evidence="22">
    <name type="scientific">Balaenoptera musculus</name>
    <name type="common">Blue whale</name>
    <dbReference type="NCBI Taxonomy" id="9771"/>
    <lineage>
        <taxon>Eukaryota</taxon>
        <taxon>Metazoa</taxon>
        <taxon>Chordata</taxon>
        <taxon>Craniata</taxon>
        <taxon>Vertebrata</taxon>
        <taxon>Euteleostomi</taxon>
        <taxon>Mammalia</taxon>
        <taxon>Eutheria</taxon>
        <taxon>Laurasiatheria</taxon>
        <taxon>Artiodactyla</taxon>
        <taxon>Whippomorpha</taxon>
        <taxon>Cetacea</taxon>
        <taxon>Mysticeti</taxon>
        <taxon>Balaenopteridae</taxon>
        <taxon>Balaenoptera</taxon>
    </lineage>
</organism>
<feature type="region of interest" description="Disordered" evidence="20">
    <location>
        <begin position="946"/>
        <end position="965"/>
    </location>
</feature>
<evidence type="ECO:0000256" key="14">
    <source>
        <dbReference type="ARBA" id="ARBA00022967"/>
    </source>
</evidence>
<evidence type="ECO:0000256" key="2">
    <source>
        <dbReference type="ARBA" id="ARBA00004177"/>
    </source>
</evidence>
<feature type="compositionally biased region" description="Basic and acidic residues" evidence="20">
    <location>
        <begin position="984"/>
        <end position="997"/>
    </location>
</feature>
<evidence type="ECO:0000256" key="20">
    <source>
        <dbReference type="SAM" id="MobiDB-lite"/>
    </source>
</evidence>
<name>A0A8C0DZB9_BALMU</name>
<keyword evidence="12 19" id="KW-0067">ATP-binding</keyword>
<keyword evidence="14" id="KW-1278">Translocase</keyword>
<keyword evidence="17" id="KW-0406">Ion transport</keyword>